<gene>
    <name evidence="6" type="primary">LOC124626015</name>
</gene>
<dbReference type="KEGG" id="ipu:124626015"/>
<dbReference type="PANTHER" id="PTHR46838:SF1">
    <property type="entry name" value="TUMOR NECROSIS FACTOR RECEPTOR SUPERFAMILY MEMBER 14"/>
    <property type="match status" value="1"/>
</dbReference>
<dbReference type="InterPro" id="IPR001368">
    <property type="entry name" value="TNFR/NGFR_Cys_rich_reg"/>
</dbReference>
<dbReference type="GO" id="GO:0002720">
    <property type="term" value="P:positive regulation of cytokine production involved in immune response"/>
    <property type="evidence" value="ECO:0007669"/>
    <property type="project" value="TreeGrafter"/>
</dbReference>
<evidence type="ECO:0000313" key="6">
    <source>
        <dbReference type="RefSeq" id="XP_053536347.1"/>
    </source>
</evidence>
<evidence type="ECO:0000256" key="1">
    <source>
        <dbReference type="PROSITE-ProRule" id="PRU00206"/>
    </source>
</evidence>
<dbReference type="GeneID" id="124626015"/>
<keyword evidence="2" id="KW-1133">Transmembrane helix</keyword>
<dbReference type="Gene3D" id="2.10.50.10">
    <property type="entry name" value="Tumor Necrosis Factor Receptor, subunit A, domain 2"/>
    <property type="match status" value="3"/>
</dbReference>
<feature type="disulfide bond" evidence="1">
    <location>
        <begin position="62"/>
        <end position="77"/>
    </location>
</feature>
<dbReference type="PROSITE" id="PS00652">
    <property type="entry name" value="TNFR_NGFR_1"/>
    <property type="match status" value="1"/>
</dbReference>
<dbReference type="Proteomes" id="UP000221080">
    <property type="component" value="Chromosome 5"/>
</dbReference>
<dbReference type="PANTHER" id="PTHR46838">
    <property type="entry name" value="TUMOR NECROSIS FACTOR RECEPTOR SUPERFAMILY MEMBER 14"/>
    <property type="match status" value="1"/>
</dbReference>
<reference evidence="5" key="1">
    <citation type="journal article" date="2016" name="Nat. Commun.">
        <title>The channel catfish genome sequence provides insights into the evolution of scale formation in teleosts.</title>
        <authorList>
            <person name="Liu Z."/>
            <person name="Liu S."/>
            <person name="Yao J."/>
            <person name="Bao L."/>
            <person name="Zhang J."/>
            <person name="Li Y."/>
            <person name="Jiang C."/>
            <person name="Sun L."/>
            <person name="Wang R."/>
            <person name="Zhang Y."/>
            <person name="Zhou T."/>
            <person name="Zeng Q."/>
            <person name="Fu Q."/>
            <person name="Gao S."/>
            <person name="Li N."/>
            <person name="Koren S."/>
            <person name="Jiang Y."/>
            <person name="Zimin A."/>
            <person name="Xu P."/>
            <person name="Phillippy A.M."/>
            <person name="Geng X."/>
            <person name="Song L."/>
            <person name="Sun F."/>
            <person name="Li C."/>
            <person name="Wang X."/>
            <person name="Chen A."/>
            <person name="Jin Y."/>
            <person name="Yuan Z."/>
            <person name="Yang Y."/>
            <person name="Tan S."/>
            <person name="Peatman E."/>
            <person name="Lu J."/>
            <person name="Qin Z."/>
            <person name="Dunham R."/>
            <person name="Li Z."/>
            <person name="Sonstegard T."/>
            <person name="Feng J."/>
            <person name="Danzmann R.G."/>
            <person name="Schroeder S."/>
            <person name="Scheffler B."/>
            <person name="Duke M.V."/>
            <person name="Ballard L."/>
            <person name="Kucuktas H."/>
            <person name="Kaltenboeck L."/>
            <person name="Liu H."/>
            <person name="Armbruster J."/>
            <person name="Xie Y."/>
            <person name="Kirby M.L."/>
            <person name="Tian Y."/>
            <person name="Flanagan M.E."/>
            <person name="Mu W."/>
            <person name="Waldbieser G.C."/>
        </authorList>
    </citation>
    <scope>NUCLEOTIDE SEQUENCE [LARGE SCALE GENOMIC DNA]</scope>
    <source>
        <strain evidence="5">SDA103</strain>
    </source>
</reference>
<evidence type="ECO:0000259" key="4">
    <source>
        <dbReference type="PROSITE" id="PS50050"/>
    </source>
</evidence>
<dbReference type="PROSITE" id="PS50050">
    <property type="entry name" value="TNFR_NGFR_2"/>
    <property type="match status" value="1"/>
</dbReference>
<dbReference type="OrthoDB" id="10031141at2759"/>
<keyword evidence="6" id="KW-0675">Receptor</keyword>
<keyword evidence="2" id="KW-0472">Membrane</keyword>
<feature type="domain" description="TNFR-Cys" evidence="4">
    <location>
        <begin position="61"/>
        <end position="101"/>
    </location>
</feature>
<feature type="transmembrane region" description="Helical" evidence="2">
    <location>
        <begin position="191"/>
        <end position="210"/>
    </location>
</feature>
<dbReference type="CDD" id="cd13405">
    <property type="entry name" value="TNFRSF14_teleost"/>
    <property type="match status" value="1"/>
</dbReference>
<keyword evidence="2" id="KW-0812">Transmembrane</keyword>
<dbReference type="GO" id="GO:2000406">
    <property type="term" value="P:positive regulation of T cell migration"/>
    <property type="evidence" value="ECO:0007669"/>
    <property type="project" value="TreeGrafter"/>
</dbReference>
<reference evidence="6" key="2">
    <citation type="submission" date="2025-08" db="UniProtKB">
        <authorList>
            <consortium name="RefSeq"/>
        </authorList>
    </citation>
    <scope>IDENTIFICATION</scope>
    <source>
        <tissue evidence="6">Blood</tissue>
    </source>
</reference>
<protein>
    <submittedName>
        <fullName evidence="6">Tumor necrosis factor receptor superfamily member 14</fullName>
    </submittedName>
</protein>
<keyword evidence="1" id="KW-1015">Disulfide bond</keyword>
<dbReference type="AlphaFoldDB" id="A0A9F7RA77"/>
<dbReference type="CDD" id="cd00185">
    <property type="entry name" value="TNFRSF"/>
    <property type="match status" value="1"/>
</dbReference>
<sequence length="254" mass="28145">MKSTVLTLRLYIFGVYAVLTYGAKCGPSEYLSAAGECCPMCNIGSVVLRDCSGDYTTSCKPCLKGMFMNEPSGFEKCFSCKSCDTGLYILQECTTIKDTVCEVLDGYYCMQYSDRECSLASKHSECEPGQQVKTPGTKASDTVCEPCPPGFYSPKGVNCTKWTDCWVNNEMEDQEGTSIRDVQCKQRRTRYGVIAAIPTLILLVMILYLWHRQEIKSITKLTSPIEEIGLHTSLCVPSSSNQVVKRETHSPAVT</sequence>
<dbReference type="GO" id="GO:0050829">
    <property type="term" value="P:defense response to Gram-negative bacterium"/>
    <property type="evidence" value="ECO:0007669"/>
    <property type="project" value="TreeGrafter"/>
</dbReference>
<feature type="repeat" description="TNFR-Cys" evidence="1">
    <location>
        <begin position="61"/>
        <end position="101"/>
    </location>
</feature>
<dbReference type="RefSeq" id="XP_053536347.1">
    <property type="nucleotide sequence ID" value="XM_053680372.1"/>
</dbReference>
<evidence type="ECO:0000256" key="2">
    <source>
        <dbReference type="SAM" id="Phobius"/>
    </source>
</evidence>
<name>A0A9F7RA77_ICTPU</name>
<dbReference type="SMART" id="SM00208">
    <property type="entry name" value="TNFR"/>
    <property type="match status" value="4"/>
</dbReference>
<feature type="signal peptide" evidence="3">
    <location>
        <begin position="1"/>
        <end position="17"/>
    </location>
</feature>
<dbReference type="GO" id="GO:0050830">
    <property type="term" value="P:defense response to Gram-positive bacterium"/>
    <property type="evidence" value="ECO:0007669"/>
    <property type="project" value="TreeGrafter"/>
</dbReference>
<accession>A0A9F7RA77</accession>
<dbReference type="SUPFAM" id="SSF57586">
    <property type="entry name" value="TNF receptor-like"/>
    <property type="match status" value="3"/>
</dbReference>
<keyword evidence="5" id="KW-1185">Reference proteome</keyword>
<evidence type="ECO:0000256" key="3">
    <source>
        <dbReference type="SAM" id="SignalP"/>
    </source>
</evidence>
<proteinExistence type="predicted"/>
<feature type="disulfide bond" evidence="1">
    <location>
        <begin position="80"/>
        <end position="93"/>
    </location>
</feature>
<dbReference type="GO" id="GO:0046642">
    <property type="term" value="P:negative regulation of alpha-beta T cell proliferation"/>
    <property type="evidence" value="ECO:0007669"/>
    <property type="project" value="TreeGrafter"/>
</dbReference>
<feature type="disulfide bond" evidence="1">
    <location>
        <begin position="83"/>
        <end position="101"/>
    </location>
</feature>
<dbReference type="GO" id="GO:0009897">
    <property type="term" value="C:external side of plasma membrane"/>
    <property type="evidence" value="ECO:0007669"/>
    <property type="project" value="TreeGrafter"/>
</dbReference>
<keyword evidence="3" id="KW-0732">Signal</keyword>
<dbReference type="Pfam" id="PF00020">
    <property type="entry name" value="TNFR_c6"/>
    <property type="match status" value="2"/>
</dbReference>
<organism evidence="5 6">
    <name type="scientific">Ictalurus punctatus</name>
    <name type="common">Channel catfish</name>
    <name type="synonym">Silurus punctatus</name>
    <dbReference type="NCBI Taxonomy" id="7998"/>
    <lineage>
        <taxon>Eukaryota</taxon>
        <taxon>Metazoa</taxon>
        <taxon>Chordata</taxon>
        <taxon>Craniata</taxon>
        <taxon>Vertebrata</taxon>
        <taxon>Euteleostomi</taxon>
        <taxon>Actinopterygii</taxon>
        <taxon>Neopterygii</taxon>
        <taxon>Teleostei</taxon>
        <taxon>Ostariophysi</taxon>
        <taxon>Siluriformes</taxon>
        <taxon>Ictaluridae</taxon>
        <taxon>Ictalurus</taxon>
    </lineage>
</organism>
<feature type="chain" id="PRO_5039945982" evidence="3">
    <location>
        <begin position="18"/>
        <end position="254"/>
    </location>
</feature>
<evidence type="ECO:0000313" key="5">
    <source>
        <dbReference type="Proteomes" id="UP000221080"/>
    </source>
</evidence>